<reference evidence="2" key="1">
    <citation type="journal article" date="2019" name="Int. J. Syst. Evol. Microbiol.">
        <title>The Global Catalogue of Microorganisms (GCM) 10K type strain sequencing project: providing services to taxonomists for standard genome sequencing and annotation.</title>
        <authorList>
            <consortium name="The Broad Institute Genomics Platform"/>
            <consortium name="The Broad Institute Genome Sequencing Center for Infectious Disease"/>
            <person name="Wu L."/>
            <person name="Ma J."/>
        </authorList>
    </citation>
    <scope>NUCLEOTIDE SEQUENCE [LARGE SCALE GENOMIC DNA]</scope>
    <source>
        <strain evidence="2">KACC 12507</strain>
    </source>
</reference>
<protein>
    <submittedName>
        <fullName evidence="1">YcgN family cysteine cluster protein</fullName>
    </submittedName>
</protein>
<dbReference type="NCBIfam" id="NF003505">
    <property type="entry name" value="PRK05170.2-3"/>
    <property type="match status" value="1"/>
</dbReference>
<dbReference type="InterPro" id="IPR005358">
    <property type="entry name" value="Puta_zinc/iron-chelating_dom"/>
</dbReference>
<organism evidence="1 2">
    <name type="scientific">Glaciecola siphonariae</name>
    <dbReference type="NCBI Taxonomy" id="521012"/>
    <lineage>
        <taxon>Bacteria</taxon>
        <taxon>Pseudomonadati</taxon>
        <taxon>Pseudomonadota</taxon>
        <taxon>Gammaproteobacteria</taxon>
        <taxon>Alteromonadales</taxon>
        <taxon>Alteromonadaceae</taxon>
        <taxon>Glaciecola</taxon>
    </lineage>
</organism>
<dbReference type="PANTHER" id="PTHR37421">
    <property type="entry name" value="UPF0260 PROTEIN YCGN"/>
    <property type="match status" value="1"/>
</dbReference>
<dbReference type="PANTHER" id="PTHR37421:SF1">
    <property type="entry name" value="UPF0260 PROTEIN YCGN"/>
    <property type="match status" value="1"/>
</dbReference>
<dbReference type="Pfam" id="PF03692">
    <property type="entry name" value="CxxCxxCC"/>
    <property type="match status" value="1"/>
</dbReference>
<sequence length="175" mass="20066">MKGVLYSKALIASKYWEELSLENMNTAQWEAICDGCGRCCLHKFVDSESVPEDGEVTSIDSQQGEVFYTNITCYQLNEKTCACKSYEKRKELVPDCVSLNKHNLKDINFMPPSCSYRRMHKGEGLASWHPLLNKGKKTKMHELGITVRNKVISEDKVNLDDFEDYIVTWPLSEID</sequence>
<comment type="caution">
    <text evidence="1">The sequence shown here is derived from an EMBL/GenBank/DDBJ whole genome shotgun (WGS) entry which is preliminary data.</text>
</comment>
<gene>
    <name evidence="1" type="ORF">ACFO4O_06290</name>
</gene>
<evidence type="ECO:0000313" key="1">
    <source>
        <dbReference type="EMBL" id="MFC4699762.1"/>
    </source>
</evidence>
<accession>A0ABV9LTC7</accession>
<keyword evidence="2" id="KW-1185">Reference proteome</keyword>
<dbReference type="EMBL" id="JBHSGU010000002">
    <property type="protein sequence ID" value="MFC4699762.1"/>
    <property type="molecule type" value="Genomic_DNA"/>
</dbReference>
<evidence type="ECO:0000313" key="2">
    <source>
        <dbReference type="Proteomes" id="UP001595897"/>
    </source>
</evidence>
<dbReference type="RefSeq" id="WP_382406590.1">
    <property type="nucleotide sequence ID" value="NZ_JBHSGU010000002.1"/>
</dbReference>
<dbReference type="PIRSF" id="PIRSF006173">
    <property type="entry name" value="UCP006173"/>
    <property type="match status" value="1"/>
</dbReference>
<proteinExistence type="predicted"/>
<dbReference type="Proteomes" id="UP001595897">
    <property type="component" value="Unassembled WGS sequence"/>
</dbReference>
<dbReference type="InterPro" id="IPR008228">
    <property type="entry name" value="UCP006173"/>
</dbReference>
<name>A0ABV9LTC7_9ALTE</name>